<evidence type="ECO:0000313" key="3">
    <source>
        <dbReference type="EMBL" id="SPJ88883.1"/>
    </source>
</evidence>
<dbReference type="InterPro" id="IPR003819">
    <property type="entry name" value="TauD/TfdA-like"/>
</dbReference>
<gene>
    <name evidence="3" type="ORF">FTOL_12778</name>
</gene>
<keyword evidence="3" id="KW-0223">Dioxygenase</keyword>
<keyword evidence="1" id="KW-0560">Oxidoreductase</keyword>
<reference evidence="3" key="1">
    <citation type="submission" date="2018-03" db="EMBL/GenBank/DDBJ databases">
        <authorList>
            <person name="Guldener U."/>
        </authorList>
    </citation>
    <scope>NUCLEOTIDE SEQUENCE</scope>
</reference>
<sequence length="648" mass="72516">MATASLTPSIPCLAEASIYHAAAGKVEDLTTVIDRVALETSSKILDIIGRYRLKKDKSTCSQADGSILKFIALVYTHVKAGNPVPLSLPAFPFKSPNSTIKTLGKLPDKGEEIALAHLNGLCNAIGDVYAPGAKLSIISDGLVYNDLLGVPDKDVWAYGEALRSLAVEKGFHNISFARLRDLVEIDLPRDLEEMTYVANASNFRRALLNTFSRPDWSWDEVRQLEDQCMTYRGYIKFLQTDLETVYPVDETRTKSKYKRGIEYIAKQMMARGDAFANAVRQKYPDHVRLSIHPSTGAAKLSINLLPTDDAYTTPWHCSVAFRLDGTLRAGMRSEFDNDESLELFYDNGRPSYYREKSPLFSWAEEKGGIIVEPMYPAGLTIRPANGPGSLTLGDINTNKVRALSEINSPVVLKEFVKRPDRDSFVNLSHRFGTPLPWKFGLLLEVKDQGHNTGGLNNVLSAEPMPMHYDGLFKVAKKIDVSGQEKVVSTPPRFQLFQGATASPRDTGFTLFSSSTLFFKYLPPWLREQSLSKFTWSVSTSAFSNTVLEGLPLVVPHPTTGKPCLRYHEPWPQSRTRFDASEVTMDGCETSQSEAICAAIDSVLYDRRVALYYAWEKGDILVSDNFLMMHTRSEFRAGVNRELWRIHFD</sequence>
<dbReference type="GO" id="GO:0051213">
    <property type="term" value="F:dioxygenase activity"/>
    <property type="evidence" value="ECO:0007669"/>
    <property type="project" value="UniProtKB-KW"/>
</dbReference>
<keyword evidence="4" id="KW-1185">Reference proteome</keyword>
<dbReference type="PANTHER" id="PTHR37285:SF5">
    <property type="entry name" value="SPORE WALL MATURATION PROTEIN DIT1"/>
    <property type="match status" value="1"/>
</dbReference>
<dbReference type="Gene3D" id="3.60.130.10">
    <property type="entry name" value="Clavaminate synthase-like"/>
    <property type="match status" value="1"/>
</dbReference>
<dbReference type="PANTHER" id="PTHR37285">
    <property type="entry name" value="SPORE WALL MATURATION PROTEIN DIT1"/>
    <property type="match status" value="1"/>
</dbReference>
<accession>A0AAE8MMN7</accession>
<feature type="domain" description="TauD/TfdA-like" evidence="2">
    <location>
        <begin position="394"/>
        <end position="645"/>
    </location>
</feature>
<dbReference type="SUPFAM" id="SSF51197">
    <property type="entry name" value="Clavaminate synthase-like"/>
    <property type="match status" value="1"/>
</dbReference>
<evidence type="ECO:0000256" key="1">
    <source>
        <dbReference type="ARBA" id="ARBA00023002"/>
    </source>
</evidence>
<proteinExistence type="predicted"/>
<evidence type="ECO:0000259" key="2">
    <source>
        <dbReference type="Pfam" id="PF02668"/>
    </source>
</evidence>
<comment type="caution">
    <text evidence="3">The sequence shown here is derived from an EMBL/GenBank/DDBJ whole genome shotgun (WGS) entry which is preliminary data.</text>
</comment>
<organism evidence="3 4">
    <name type="scientific">Fusarium torulosum</name>
    <dbReference type="NCBI Taxonomy" id="33205"/>
    <lineage>
        <taxon>Eukaryota</taxon>
        <taxon>Fungi</taxon>
        <taxon>Dikarya</taxon>
        <taxon>Ascomycota</taxon>
        <taxon>Pezizomycotina</taxon>
        <taxon>Sordariomycetes</taxon>
        <taxon>Hypocreomycetidae</taxon>
        <taxon>Hypocreales</taxon>
        <taxon>Nectriaceae</taxon>
        <taxon>Fusarium</taxon>
    </lineage>
</organism>
<dbReference type="Pfam" id="PF05141">
    <property type="entry name" value="DIT1_PvcA"/>
    <property type="match status" value="1"/>
</dbReference>
<dbReference type="AlphaFoldDB" id="A0AAE8MMN7"/>
<evidence type="ECO:0000313" key="4">
    <source>
        <dbReference type="Proteomes" id="UP001187734"/>
    </source>
</evidence>
<name>A0AAE8MMN7_9HYPO</name>
<dbReference type="Pfam" id="PF02668">
    <property type="entry name" value="TauD"/>
    <property type="match status" value="1"/>
</dbReference>
<protein>
    <submittedName>
        <fullName evidence="3">Related to taurine catabolism dioxygenase</fullName>
    </submittedName>
</protein>
<dbReference type="EMBL" id="ONZP01000647">
    <property type="protein sequence ID" value="SPJ88883.1"/>
    <property type="molecule type" value="Genomic_DNA"/>
</dbReference>
<dbReference type="InterPro" id="IPR042098">
    <property type="entry name" value="TauD-like_sf"/>
</dbReference>
<dbReference type="Proteomes" id="UP001187734">
    <property type="component" value="Unassembled WGS sequence"/>
</dbReference>
<dbReference type="InterPro" id="IPR007817">
    <property type="entry name" value="Isocyanide_synthase_DIT1"/>
</dbReference>